<keyword evidence="4" id="KW-0808">Transferase</keyword>
<evidence type="ECO:0000256" key="4">
    <source>
        <dbReference type="ARBA" id="ARBA00022679"/>
    </source>
</evidence>
<comment type="catalytic activity">
    <reaction evidence="1">
        <text>ATP + protein L-histidine = ADP + protein N-phospho-L-histidine.</text>
        <dbReference type="EC" id="2.7.13.3"/>
    </reaction>
</comment>
<dbReference type="PRINTS" id="PR00344">
    <property type="entry name" value="BCTRLSENSOR"/>
</dbReference>
<dbReference type="Gene3D" id="1.10.287.130">
    <property type="match status" value="1"/>
</dbReference>
<evidence type="ECO:0000256" key="7">
    <source>
        <dbReference type="SAM" id="Coils"/>
    </source>
</evidence>
<dbReference type="SMART" id="SM00387">
    <property type="entry name" value="HATPase_c"/>
    <property type="match status" value="1"/>
</dbReference>
<evidence type="ECO:0000313" key="12">
    <source>
        <dbReference type="EMBL" id="UPV74247.1"/>
    </source>
</evidence>
<keyword evidence="5" id="KW-0418">Kinase</keyword>
<dbReference type="Proteomes" id="UP000830729">
    <property type="component" value="Chromosome"/>
</dbReference>
<dbReference type="PROSITE" id="PS50112">
    <property type="entry name" value="PAS"/>
    <property type="match status" value="1"/>
</dbReference>
<dbReference type="SUPFAM" id="SSF55785">
    <property type="entry name" value="PYP-like sensor domain (PAS domain)"/>
    <property type="match status" value="1"/>
</dbReference>
<name>A0A8U0HTM4_9EURY</name>
<keyword evidence="3" id="KW-0597">Phosphoprotein</keyword>
<dbReference type="InterPro" id="IPR003594">
    <property type="entry name" value="HATPase_dom"/>
</dbReference>
<dbReference type="PROSITE" id="PS50109">
    <property type="entry name" value="HIS_KIN"/>
    <property type="match status" value="1"/>
</dbReference>
<dbReference type="GeneID" id="72186958"/>
<dbReference type="CDD" id="cd00075">
    <property type="entry name" value="HATPase"/>
    <property type="match status" value="1"/>
</dbReference>
<dbReference type="Gene3D" id="1.10.10.10">
    <property type="entry name" value="Winged helix-like DNA-binding domain superfamily/Winged helix DNA-binding domain"/>
    <property type="match status" value="1"/>
</dbReference>
<dbReference type="PANTHER" id="PTHR43711">
    <property type="entry name" value="TWO-COMPONENT HISTIDINE KINASE"/>
    <property type="match status" value="1"/>
</dbReference>
<evidence type="ECO:0000256" key="6">
    <source>
        <dbReference type="ARBA" id="ARBA00023012"/>
    </source>
</evidence>
<evidence type="ECO:0000256" key="3">
    <source>
        <dbReference type="ARBA" id="ARBA00022553"/>
    </source>
</evidence>
<dbReference type="PANTHER" id="PTHR43711:SF1">
    <property type="entry name" value="HISTIDINE KINASE 1"/>
    <property type="match status" value="1"/>
</dbReference>
<dbReference type="InterPro" id="IPR035965">
    <property type="entry name" value="PAS-like_dom_sf"/>
</dbReference>
<organism evidence="12 13">
    <name type="scientific">Halorussus limi</name>
    <dbReference type="NCBI Taxonomy" id="2938695"/>
    <lineage>
        <taxon>Archaea</taxon>
        <taxon>Methanobacteriati</taxon>
        <taxon>Methanobacteriota</taxon>
        <taxon>Stenosarchaea group</taxon>
        <taxon>Halobacteria</taxon>
        <taxon>Halobacteriales</taxon>
        <taxon>Haladaptataceae</taxon>
        <taxon>Halorussus</taxon>
    </lineage>
</organism>
<feature type="domain" description="PAS" evidence="10">
    <location>
        <begin position="77"/>
        <end position="146"/>
    </location>
</feature>
<evidence type="ECO:0000256" key="8">
    <source>
        <dbReference type="SAM" id="MobiDB-lite"/>
    </source>
</evidence>
<dbReference type="SUPFAM" id="SSF47384">
    <property type="entry name" value="Homodimeric domain of signal transducing histidine kinase"/>
    <property type="match status" value="1"/>
</dbReference>
<dbReference type="SMART" id="SM00388">
    <property type="entry name" value="HisKA"/>
    <property type="match status" value="1"/>
</dbReference>
<evidence type="ECO:0000259" key="11">
    <source>
        <dbReference type="PROSITE" id="PS50113"/>
    </source>
</evidence>
<reference evidence="12 13" key="1">
    <citation type="submission" date="2022-04" db="EMBL/GenBank/DDBJ databases">
        <title>Diverse halophilic archaea isolated from saline environments.</title>
        <authorList>
            <person name="Cui H.-L."/>
        </authorList>
    </citation>
    <scope>NUCLEOTIDE SEQUENCE [LARGE SCALE GENOMIC DNA]</scope>
    <source>
        <strain evidence="12 13">XZYJT49</strain>
    </source>
</reference>
<dbReference type="Gene3D" id="3.30.450.20">
    <property type="entry name" value="PAS domain"/>
    <property type="match status" value="1"/>
</dbReference>
<gene>
    <name evidence="12" type="ORF">M0R89_17125</name>
</gene>
<dbReference type="Pfam" id="PF13426">
    <property type="entry name" value="PAS_9"/>
    <property type="match status" value="1"/>
</dbReference>
<dbReference type="InterPro" id="IPR036388">
    <property type="entry name" value="WH-like_DNA-bd_sf"/>
</dbReference>
<dbReference type="Pfam" id="PF02518">
    <property type="entry name" value="HATPase_c"/>
    <property type="match status" value="1"/>
</dbReference>
<evidence type="ECO:0000256" key="1">
    <source>
        <dbReference type="ARBA" id="ARBA00000085"/>
    </source>
</evidence>
<dbReference type="CDD" id="cd00082">
    <property type="entry name" value="HisKA"/>
    <property type="match status" value="1"/>
</dbReference>
<dbReference type="PROSITE" id="PS50113">
    <property type="entry name" value="PAC"/>
    <property type="match status" value="1"/>
</dbReference>
<dbReference type="KEGG" id="halx:M0R89_17125"/>
<keyword evidence="7" id="KW-0175">Coiled coil</keyword>
<dbReference type="InterPro" id="IPR050736">
    <property type="entry name" value="Sensor_HK_Regulatory"/>
</dbReference>
<evidence type="ECO:0000259" key="10">
    <source>
        <dbReference type="PROSITE" id="PS50112"/>
    </source>
</evidence>
<sequence length="437" mass="47944">MSSSGITLAETLTVLETTGAPGAPVTASEVAEALGCERQTARDRLDELAERGDAETREVGGSVRVWWTTDRQRRDRDLERYEAIVRTVNDGIYVKDEGNRFTLVNETYAEMLGYAPDELVGRDSSFLVSEEVMNAAEELYSDLRTGDRRTETIEASLETADGETVETEASFALIPLDEEGEEYERVGVVRDVTERKERERRLERQNKRLESFASMLAHELRNPVTIGQIYGKRLPADEAPEAVEYVTEAFDRIEDMIDVLLVLARGRDAVGESEPVALADVAREAWEQVSAPEATLEIATDRVVSADETYVRHLFENLLENAVEHGSTGSRPEADDAAEHGSASPRPSDEDAGLTVTVGDVPNGFYVADDGVGIPPEDRETVFEAGYTTAELEGGTGVGLTFVAELVETYEWECAVTESEAGGARFEFTGVALHSDE</sequence>
<dbReference type="SUPFAM" id="SSF55874">
    <property type="entry name" value="ATPase domain of HSP90 chaperone/DNA topoisomerase II/histidine kinase"/>
    <property type="match status" value="1"/>
</dbReference>
<evidence type="ECO:0000259" key="9">
    <source>
        <dbReference type="PROSITE" id="PS50109"/>
    </source>
</evidence>
<feature type="region of interest" description="Disordered" evidence="8">
    <location>
        <begin position="324"/>
        <end position="355"/>
    </location>
</feature>
<dbReference type="AlphaFoldDB" id="A0A8U0HTM4"/>
<dbReference type="InterPro" id="IPR036097">
    <property type="entry name" value="HisK_dim/P_sf"/>
</dbReference>
<dbReference type="Gene3D" id="3.30.565.10">
    <property type="entry name" value="Histidine kinase-like ATPase, C-terminal domain"/>
    <property type="match status" value="1"/>
</dbReference>
<dbReference type="EMBL" id="CP096659">
    <property type="protein sequence ID" value="UPV74247.1"/>
    <property type="molecule type" value="Genomic_DNA"/>
</dbReference>
<feature type="domain" description="Histidine kinase" evidence="9">
    <location>
        <begin position="215"/>
        <end position="429"/>
    </location>
</feature>
<feature type="coiled-coil region" evidence="7">
    <location>
        <begin position="31"/>
        <end position="58"/>
    </location>
</feature>
<keyword evidence="6" id="KW-0902">Two-component regulatory system</keyword>
<dbReference type="SMART" id="SM00091">
    <property type="entry name" value="PAS"/>
    <property type="match status" value="1"/>
</dbReference>
<evidence type="ECO:0000256" key="2">
    <source>
        <dbReference type="ARBA" id="ARBA00012438"/>
    </source>
</evidence>
<dbReference type="GO" id="GO:0000155">
    <property type="term" value="F:phosphorelay sensor kinase activity"/>
    <property type="evidence" value="ECO:0007669"/>
    <property type="project" value="InterPro"/>
</dbReference>
<dbReference type="EC" id="2.7.13.3" evidence="2"/>
<dbReference type="InterPro" id="IPR036890">
    <property type="entry name" value="HATPase_C_sf"/>
</dbReference>
<dbReference type="SUPFAM" id="SSF46785">
    <property type="entry name" value="Winged helix' DNA-binding domain"/>
    <property type="match status" value="1"/>
</dbReference>
<dbReference type="InterPro" id="IPR000700">
    <property type="entry name" value="PAS-assoc_C"/>
</dbReference>
<dbReference type="NCBIfam" id="TIGR00229">
    <property type="entry name" value="sensory_box"/>
    <property type="match status" value="1"/>
</dbReference>
<dbReference type="InterPro" id="IPR005467">
    <property type="entry name" value="His_kinase_dom"/>
</dbReference>
<dbReference type="InterPro" id="IPR004358">
    <property type="entry name" value="Sig_transdc_His_kin-like_C"/>
</dbReference>
<dbReference type="InterPro" id="IPR000014">
    <property type="entry name" value="PAS"/>
</dbReference>
<keyword evidence="13" id="KW-1185">Reference proteome</keyword>
<protein>
    <recommendedName>
        <fullName evidence="2">histidine kinase</fullName>
        <ecNumber evidence="2">2.7.13.3</ecNumber>
    </recommendedName>
</protein>
<dbReference type="CDD" id="cd00130">
    <property type="entry name" value="PAS"/>
    <property type="match status" value="1"/>
</dbReference>
<dbReference type="InterPro" id="IPR036390">
    <property type="entry name" value="WH_DNA-bd_sf"/>
</dbReference>
<dbReference type="Pfam" id="PF00512">
    <property type="entry name" value="HisKA"/>
    <property type="match status" value="1"/>
</dbReference>
<evidence type="ECO:0000313" key="13">
    <source>
        <dbReference type="Proteomes" id="UP000830729"/>
    </source>
</evidence>
<evidence type="ECO:0000256" key="5">
    <source>
        <dbReference type="ARBA" id="ARBA00022777"/>
    </source>
</evidence>
<feature type="domain" description="PAC" evidence="11">
    <location>
        <begin position="151"/>
        <end position="204"/>
    </location>
</feature>
<dbReference type="RefSeq" id="WP_248650293.1">
    <property type="nucleotide sequence ID" value="NZ_CP096659.1"/>
</dbReference>
<dbReference type="InterPro" id="IPR003661">
    <property type="entry name" value="HisK_dim/P_dom"/>
</dbReference>
<proteinExistence type="predicted"/>
<accession>A0A8U0HTM4</accession>